<evidence type="ECO:0000313" key="7">
    <source>
        <dbReference type="EMBL" id="VWL85602.1"/>
    </source>
</evidence>
<dbReference type="AlphaFoldDB" id="A0A6I8M6R9"/>
<dbReference type="EMBL" id="CABWIB010000001">
    <property type="protein sequence ID" value="VWL85602.1"/>
    <property type="molecule type" value="Genomic_DNA"/>
</dbReference>
<proteinExistence type="predicted"/>
<gene>
    <name evidence="7" type="ORF">OMES3154_00888</name>
</gene>
<evidence type="ECO:0000256" key="4">
    <source>
        <dbReference type="ARBA" id="ARBA00023136"/>
    </source>
</evidence>
<evidence type="ECO:0000256" key="2">
    <source>
        <dbReference type="ARBA" id="ARBA00022692"/>
    </source>
</evidence>
<dbReference type="InterPro" id="IPR058533">
    <property type="entry name" value="Cation_efflux_TM"/>
</dbReference>
<dbReference type="GO" id="GO:0016020">
    <property type="term" value="C:membrane"/>
    <property type="evidence" value="ECO:0007669"/>
    <property type="project" value="UniProtKB-SubCell"/>
</dbReference>
<reference evidence="7 8" key="1">
    <citation type="submission" date="2019-10" db="EMBL/GenBank/DDBJ databases">
        <authorList>
            <person name="Blom J."/>
        </authorList>
    </citation>
    <scope>NUCLEOTIDE SEQUENCE [LARGE SCALE GENOMIC DNA]</scope>
    <source>
        <strain evidence="7 8">ES3154-GLU</strain>
    </source>
</reference>
<comment type="subcellular location">
    <subcellularLocation>
        <location evidence="1">Membrane</location>
        <topology evidence="1">Multi-pass membrane protein</topology>
    </subcellularLocation>
</comment>
<feature type="transmembrane region" description="Helical" evidence="5">
    <location>
        <begin position="118"/>
        <end position="137"/>
    </location>
</feature>
<evidence type="ECO:0000256" key="5">
    <source>
        <dbReference type="SAM" id="Phobius"/>
    </source>
</evidence>
<feature type="transmembrane region" description="Helical" evidence="5">
    <location>
        <begin position="9"/>
        <end position="29"/>
    </location>
</feature>
<feature type="domain" description="Cation efflux protein transmembrane" evidence="6">
    <location>
        <begin position="11"/>
        <end position="218"/>
    </location>
</feature>
<feature type="transmembrane region" description="Helical" evidence="5">
    <location>
        <begin position="158"/>
        <end position="178"/>
    </location>
</feature>
<dbReference type="Proteomes" id="UP000419017">
    <property type="component" value="Unassembled WGS sequence"/>
</dbReference>
<dbReference type="GO" id="GO:0008324">
    <property type="term" value="F:monoatomic cation transmembrane transporter activity"/>
    <property type="evidence" value="ECO:0007669"/>
    <property type="project" value="InterPro"/>
</dbReference>
<feature type="transmembrane region" description="Helical" evidence="5">
    <location>
        <begin position="184"/>
        <end position="201"/>
    </location>
</feature>
<name>A0A6I8M6R9_9FUSO</name>
<keyword evidence="4 5" id="KW-0472">Membrane</keyword>
<keyword evidence="8" id="KW-1185">Reference proteome</keyword>
<keyword evidence="2 5" id="KW-0812">Transmembrane</keyword>
<evidence type="ECO:0000313" key="8">
    <source>
        <dbReference type="Proteomes" id="UP000419017"/>
    </source>
</evidence>
<accession>A0A6I8M6R9</accession>
<protein>
    <recommendedName>
        <fullName evidence="6">Cation efflux protein transmembrane domain-containing protein</fullName>
    </recommendedName>
</protein>
<dbReference type="Pfam" id="PF01545">
    <property type="entry name" value="Cation_efflux"/>
    <property type="match status" value="1"/>
</dbReference>
<keyword evidence="3 5" id="KW-1133">Transmembrane helix</keyword>
<evidence type="ECO:0000259" key="6">
    <source>
        <dbReference type="Pfam" id="PF01545"/>
    </source>
</evidence>
<feature type="transmembrane region" description="Helical" evidence="5">
    <location>
        <begin position="77"/>
        <end position="98"/>
    </location>
</feature>
<feature type="transmembrane region" description="Helical" evidence="5">
    <location>
        <begin position="35"/>
        <end position="56"/>
    </location>
</feature>
<dbReference type="Gene3D" id="1.20.1510.10">
    <property type="entry name" value="Cation efflux protein transmembrane domain"/>
    <property type="match status" value="1"/>
</dbReference>
<dbReference type="SUPFAM" id="SSF161111">
    <property type="entry name" value="Cation efflux protein transmembrane domain-like"/>
    <property type="match status" value="1"/>
</dbReference>
<dbReference type="RefSeq" id="WP_156683582.1">
    <property type="nucleotide sequence ID" value="NZ_CABWIB010000001.1"/>
</dbReference>
<sequence>MNNKSEKKALLFGVLINIIMGIAGIYMYFITDIDALFLDGSFSLISAIGCIFAIIITKYSNVKTKRFPYGLNFLEPLYASIKGIFILSLIIAAGISAITKLYNFFFLDKGQILEMGEVLNYSLLMTVLCFLLSYIFYYYNKKIGRKSIILTTESKASFVDGVISLGLGVAILLISFLPKQGNTLFVYYIGDSLITIILIAFTTKEPLDAFKESFTELMYGTIKKGKIKNDIESIISKKDDAFYTVNISSITIHKVGKKIDVNIFIDISNKNVKLVEIYEFKTKLFAELNKKYRNIGLNIVLD</sequence>
<organism evidence="7 8">
    <name type="scientific">Oceanivirga miroungae</name>
    <dbReference type="NCBI Taxonomy" id="1130046"/>
    <lineage>
        <taxon>Bacteria</taxon>
        <taxon>Fusobacteriati</taxon>
        <taxon>Fusobacteriota</taxon>
        <taxon>Fusobacteriia</taxon>
        <taxon>Fusobacteriales</taxon>
        <taxon>Leptotrichiaceae</taxon>
        <taxon>Oceanivirga</taxon>
    </lineage>
</organism>
<evidence type="ECO:0000256" key="1">
    <source>
        <dbReference type="ARBA" id="ARBA00004141"/>
    </source>
</evidence>
<evidence type="ECO:0000256" key="3">
    <source>
        <dbReference type="ARBA" id="ARBA00022989"/>
    </source>
</evidence>
<dbReference type="InterPro" id="IPR027469">
    <property type="entry name" value="Cation_efflux_TMD_sf"/>
</dbReference>